<evidence type="ECO:0000313" key="2">
    <source>
        <dbReference type="Proteomes" id="UP001168972"/>
    </source>
</evidence>
<gene>
    <name evidence="1" type="ORF">PV327_001992</name>
</gene>
<dbReference type="EMBL" id="JAQQBR010001831">
    <property type="protein sequence ID" value="KAK0168165.1"/>
    <property type="molecule type" value="Genomic_DNA"/>
</dbReference>
<name>A0AA39FEM3_MICHY</name>
<protein>
    <submittedName>
        <fullName evidence="1">Uncharacterized protein</fullName>
    </submittedName>
</protein>
<proteinExistence type="predicted"/>
<evidence type="ECO:0000313" key="1">
    <source>
        <dbReference type="EMBL" id="KAK0168165.1"/>
    </source>
</evidence>
<reference evidence="1" key="2">
    <citation type="submission" date="2023-03" db="EMBL/GenBank/DDBJ databases">
        <authorList>
            <person name="Inwood S.N."/>
            <person name="Skelly J.G."/>
            <person name="Guhlin J."/>
            <person name="Harrop T.W.R."/>
            <person name="Goldson S.G."/>
            <person name="Dearden P.K."/>
        </authorList>
    </citation>
    <scope>NUCLEOTIDE SEQUENCE</scope>
    <source>
        <strain evidence="1">Lincoln</strain>
        <tissue evidence="1">Whole body</tissue>
    </source>
</reference>
<organism evidence="1 2">
    <name type="scientific">Microctonus hyperodae</name>
    <name type="common">Parasitoid wasp</name>
    <dbReference type="NCBI Taxonomy" id="165561"/>
    <lineage>
        <taxon>Eukaryota</taxon>
        <taxon>Metazoa</taxon>
        <taxon>Ecdysozoa</taxon>
        <taxon>Arthropoda</taxon>
        <taxon>Hexapoda</taxon>
        <taxon>Insecta</taxon>
        <taxon>Pterygota</taxon>
        <taxon>Neoptera</taxon>
        <taxon>Endopterygota</taxon>
        <taxon>Hymenoptera</taxon>
        <taxon>Apocrita</taxon>
        <taxon>Ichneumonoidea</taxon>
        <taxon>Braconidae</taxon>
        <taxon>Euphorinae</taxon>
        <taxon>Microctonus</taxon>
    </lineage>
</organism>
<sequence length="147" mass="17691">MVNQEDIPLPPKLRYLFNPKFWKKAIRKFMKIIEKLDSQTGQSINLDILQKRDITFLKRFRDDVEKFVDTLVVLRWASSCTFIKDDEKIAKALERLDIQTKRRIRRIKASKLMDDLGCSRWNYSDLYYDNLGIKWMHAGRWGEDEPY</sequence>
<accession>A0AA39FEM3</accession>
<dbReference type="AlphaFoldDB" id="A0AA39FEM3"/>
<keyword evidence="2" id="KW-1185">Reference proteome</keyword>
<dbReference type="Proteomes" id="UP001168972">
    <property type="component" value="Unassembled WGS sequence"/>
</dbReference>
<comment type="caution">
    <text evidence="1">The sequence shown here is derived from an EMBL/GenBank/DDBJ whole genome shotgun (WGS) entry which is preliminary data.</text>
</comment>
<reference evidence="1" key="1">
    <citation type="journal article" date="2023" name="bioRxiv">
        <title>Scaffold-level genome assemblies of two parasitoid biocontrol wasps reveal the parthenogenesis mechanism and an associated novel virus.</title>
        <authorList>
            <person name="Inwood S."/>
            <person name="Skelly J."/>
            <person name="Guhlin J."/>
            <person name="Harrop T."/>
            <person name="Goldson S."/>
            <person name="Dearden P."/>
        </authorList>
    </citation>
    <scope>NUCLEOTIDE SEQUENCE</scope>
    <source>
        <strain evidence="1">Lincoln</strain>
        <tissue evidence="1">Whole body</tissue>
    </source>
</reference>